<dbReference type="Pfam" id="PF00198">
    <property type="entry name" value="2-oxoacid_dh"/>
    <property type="match status" value="1"/>
</dbReference>
<evidence type="ECO:0000259" key="13">
    <source>
        <dbReference type="PROSITE" id="PS51826"/>
    </source>
</evidence>
<comment type="caution">
    <text evidence="14">The sequence shown here is derived from an EMBL/GenBank/DDBJ whole genome shotgun (WGS) entry which is preliminary data.</text>
</comment>
<keyword evidence="8 11" id="KW-0450">Lipoyl</keyword>
<sequence>MTVEVKVPTLPESVSDGTLINWKKRPGEQVVRGENLVDLETDKVVLDIPAPADGVLGDILRQEGEIVTTNDVIATLVEGATAKAPVNAPVSAVSPAVDVVTTTASPAAEPGSELDLEALSPAVRRLVTEHKLDVSKIPGSGRNNRVTKADVLAYMNLQQQPRAATTPAATTAPATPAVSTAPAAFVPAASTTTATTPAAASLPPGIQGRLEQRVPMTRLRARIAERLLMATNTTAMLTTFNEVNMKPVMDLRARYKDQFEKTHGVRLGFVGFFVKAAVEALKRYPSVNASIDGNDIVYHGYYDIGIAVSSPRGLVVPILRDADQMSLADIEQAITEYGQKAKEGTLTVEEITGGTFTITNGGVFGSLMSTPILNPPQSGILGMHATRDRPVAENGQVVVRPMMYIAHSYDHRIIDGREAVSFLVTIRECIEDPARLILNV</sequence>
<dbReference type="InterPro" id="IPR000089">
    <property type="entry name" value="Biotin_lipoyl"/>
</dbReference>
<dbReference type="SUPFAM" id="SSF51230">
    <property type="entry name" value="Single hybrid motif"/>
    <property type="match status" value="1"/>
</dbReference>
<evidence type="ECO:0000313" key="15">
    <source>
        <dbReference type="Proteomes" id="UP000229278"/>
    </source>
</evidence>
<dbReference type="PROSITE" id="PS00189">
    <property type="entry name" value="LIPOYL"/>
    <property type="match status" value="1"/>
</dbReference>
<dbReference type="Gene3D" id="3.30.559.10">
    <property type="entry name" value="Chloramphenicol acetyltransferase-like domain"/>
    <property type="match status" value="1"/>
</dbReference>
<dbReference type="CDD" id="cd06849">
    <property type="entry name" value="lipoyl_domain"/>
    <property type="match status" value="1"/>
</dbReference>
<keyword evidence="6 11" id="KW-0816">Tricarboxylic acid cycle</keyword>
<evidence type="ECO:0000313" key="14">
    <source>
        <dbReference type="EMBL" id="PIE83170.1"/>
    </source>
</evidence>
<name>A0A2G6PFZ9_9GAMM</name>
<proteinExistence type="inferred from homology"/>
<feature type="domain" description="Peripheral subunit-binding (PSBD)" evidence="13">
    <location>
        <begin position="118"/>
        <end position="155"/>
    </location>
</feature>
<evidence type="ECO:0000256" key="3">
    <source>
        <dbReference type="ARBA" id="ARBA00007317"/>
    </source>
</evidence>
<dbReference type="GO" id="GO:0045252">
    <property type="term" value="C:oxoglutarate dehydrogenase complex"/>
    <property type="evidence" value="ECO:0007669"/>
    <property type="project" value="UniProtKB-UniRule"/>
</dbReference>
<evidence type="ECO:0000256" key="11">
    <source>
        <dbReference type="RuleBase" id="RU361138"/>
    </source>
</evidence>
<dbReference type="Gene3D" id="2.40.50.100">
    <property type="match status" value="1"/>
</dbReference>
<keyword evidence="9 11" id="KW-0012">Acyltransferase</keyword>
<evidence type="ECO:0000256" key="2">
    <source>
        <dbReference type="ARBA" id="ARBA00005145"/>
    </source>
</evidence>
<dbReference type="GO" id="GO:0033512">
    <property type="term" value="P:L-lysine catabolic process to acetyl-CoA via saccharopine"/>
    <property type="evidence" value="ECO:0007669"/>
    <property type="project" value="UniProtKB-UniRule"/>
</dbReference>
<dbReference type="UniPathway" id="UPA00868">
    <property type="reaction ID" value="UER00840"/>
</dbReference>
<reference evidence="14 15" key="1">
    <citation type="submission" date="2017-10" db="EMBL/GenBank/DDBJ databases">
        <title>Novel microbial diversity and functional potential in the marine mammal oral microbiome.</title>
        <authorList>
            <person name="Dudek N.K."/>
            <person name="Sun C.L."/>
            <person name="Burstein D."/>
            <person name="Kantor R.S."/>
            <person name="Aliaga Goltsman D.S."/>
            <person name="Bik E.M."/>
            <person name="Thomas B.C."/>
            <person name="Banfield J.F."/>
            <person name="Relman D.A."/>
        </authorList>
    </citation>
    <scope>NUCLEOTIDE SEQUENCE [LARGE SCALE GENOMIC DNA]</scope>
    <source>
        <strain evidence="14">DOLJORAL78_50_517</strain>
    </source>
</reference>
<comment type="function">
    <text evidence="1 11">E2 component of the 2-oxoglutarate dehydrogenase (OGDH) complex which catalyzes the second step in the conversion of 2-oxoglutarate to succinyl-CoA and CO(2).</text>
</comment>
<dbReference type="NCBIfam" id="TIGR01347">
    <property type="entry name" value="sucB"/>
    <property type="match status" value="1"/>
</dbReference>
<dbReference type="Proteomes" id="UP000229278">
    <property type="component" value="Unassembled WGS sequence"/>
</dbReference>
<dbReference type="InterPro" id="IPR004167">
    <property type="entry name" value="PSBD"/>
</dbReference>
<evidence type="ECO:0000256" key="8">
    <source>
        <dbReference type="ARBA" id="ARBA00022823"/>
    </source>
</evidence>
<dbReference type="FunFam" id="3.30.559.10:FF:000007">
    <property type="entry name" value="Dihydrolipoamide acetyltransferase component of pyruvate dehydrogenase complex"/>
    <property type="match status" value="1"/>
</dbReference>
<dbReference type="InterPro" id="IPR003016">
    <property type="entry name" value="2-oxoA_DH_lipoyl-BS"/>
</dbReference>
<dbReference type="GO" id="GO:0004149">
    <property type="term" value="F:dihydrolipoyllysine-residue succinyltransferase activity"/>
    <property type="evidence" value="ECO:0007669"/>
    <property type="project" value="UniProtKB-UniRule"/>
</dbReference>
<evidence type="ECO:0000256" key="9">
    <source>
        <dbReference type="ARBA" id="ARBA00023315"/>
    </source>
</evidence>
<evidence type="ECO:0000256" key="5">
    <source>
        <dbReference type="ARBA" id="ARBA00019511"/>
    </source>
</evidence>
<comment type="catalytic activity">
    <reaction evidence="10 11">
        <text>N(6)-[(R)-dihydrolipoyl]-L-lysyl-[protein] + succinyl-CoA = N(6)-[(R)-S(8)-succinyldihydrolipoyl]-L-lysyl-[protein] + CoA</text>
        <dbReference type="Rhea" id="RHEA:15213"/>
        <dbReference type="Rhea" id="RHEA-COMP:10475"/>
        <dbReference type="Rhea" id="RHEA-COMP:20092"/>
        <dbReference type="ChEBI" id="CHEBI:57287"/>
        <dbReference type="ChEBI" id="CHEBI:57292"/>
        <dbReference type="ChEBI" id="CHEBI:83100"/>
        <dbReference type="ChEBI" id="CHEBI:83120"/>
        <dbReference type="EC" id="2.3.1.61"/>
    </reaction>
</comment>
<dbReference type="EMBL" id="PDTV01000007">
    <property type="protein sequence ID" value="PIE83170.1"/>
    <property type="molecule type" value="Genomic_DNA"/>
</dbReference>
<dbReference type="PANTHER" id="PTHR43416">
    <property type="entry name" value="DIHYDROLIPOYLLYSINE-RESIDUE SUCCINYLTRANSFERASE COMPONENT OF 2-OXOGLUTARATE DEHYDROGENASE COMPLEX, MITOCHONDRIAL-RELATED"/>
    <property type="match status" value="1"/>
</dbReference>
<keyword evidence="7 11" id="KW-0808">Transferase</keyword>
<dbReference type="PANTHER" id="PTHR43416:SF5">
    <property type="entry name" value="DIHYDROLIPOYLLYSINE-RESIDUE SUCCINYLTRANSFERASE COMPONENT OF 2-OXOGLUTARATE DEHYDROGENASE COMPLEX, MITOCHONDRIAL"/>
    <property type="match status" value="1"/>
</dbReference>
<feature type="domain" description="Lipoyl-binding" evidence="12">
    <location>
        <begin position="2"/>
        <end position="77"/>
    </location>
</feature>
<comment type="cofactor">
    <cofactor evidence="11">
        <name>(R)-lipoate</name>
        <dbReference type="ChEBI" id="CHEBI:83088"/>
    </cofactor>
    <text evidence="11">Binds 1 lipoyl cofactor covalently.</text>
</comment>
<protein>
    <recommendedName>
        <fullName evidence="5 11">Dihydrolipoyllysine-residue succinyltransferase component of 2-oxoglutarate dehydrogenase complex</fullName>
        <ecNumber evidence="4 11">2.3.1.61</ecNumber>
    </recommendedName>
    <alternativeName>
        <fullName evidence="11">2-oxoglutarate dehydrogenase complex component E2</fullName>
    </alternativeName>
</protein>
<gene>
    <name evidence="14" type="ORF">CSA09_03660</name>
</gene>
<evidence type="ECO:0000256" key="1">
    <source>
        <dbReference type="ARBA" id="ARBA00004052"/>
    </source>
</evidence>
<accession>A0A2G6PFZ9</accession>
<evidence type="ECO:0000256" key="10">
    <source>
        <dbReference type="ARBA" id="ARBA00052761"/>
    </source>
</evidence>
<evidence type="ECO:0000259" key="12">
    <source>
        <dbReference type="PROSITE" id="PS50968"/>
    </source>
</evidence>
<dbReference type="Pfam" id="PF00364">
    <property type="entry name" value="Biotin_lipoyl"/>
    <property type="match status" value="1"/>
</dbReference>
<evidence type="ECO:0000256" key="7">
    <source>
        <dbReference type="ARBA" id="ARBA00022679"/>
    </source>
</evidence>
<dbReference type="PROSITE" id="PS50968">
    <property type="entry name" value="BIOTINYL_LIPOYL"/>
    <property type="match status" value="1"/>
</dbReference>
<dbReference type="SUPFAM" id="SSF52777">
    <property type="entry name" value="CoA-dependent acyltransferases"/>
    <property type="match status" value="1"/>
</dbReference>
<dbReference type="InterPro" id="IPR023213">
    <property type="entry name" value="CAT-like_dom_sf"/>
</dbReference>
<evidence type="ECO:0000256" key="4">
    <source>
        <dbReference type="ARBA" id="ARBA00012945"/>
    </source>
</evidence>
<dbReference type="InterPro" id="IPR036625">
    <property type="entry name" value="E3-bd_dom_sf"/>
</dbReference>
<dbReference type="PROSITE" id="PS51826">
    <property type="entry name" value="PSBD"/>
    <property type="match status" value="1"/>
</dbReference>
<dbReference type="InterPro" id="IPR001078">
    <property type="entry name" value="2-oxoacid_DH_actylTfrase"/>
</dbReference>
<dbReference type="InterPro" id="IPR006255">
    <property type="entry name" value="SucB"/>
</dbReference>
<dbReference type="Gene3D" id="4.10.320.10">
    <property type="entry name" value="E3-binding domain"/>
    <property type="match status" value="1"/>
</dbReference>
<dbReference type="GO" id="GO:0005829">
    <property type="term" value="C:cytosol"/>
    <property type="evidence" value="ECO:0007669"/>
    <property type="project" value="TreeGrafter"/>
</dbReference>
<dbReference type="InterPro" id="IPR050537">
    <property type="entry name" value="2-oxoacid_dehydrogenase"/>
</dbReference>
<dbReference type="InterPro" id="IPR011053">
    <property type="entry name" value="Single_hybrid_motif"/>
</dbReference>
<organism evidence="14 15">
    <name type="scientific">Candidatus Contendibacter odensensis</name>
    <dbReference type="NCBI Taxonomy" id="1400860"/>
    <lineage>
        <taxon>Bacteria</taxon>
        <taxon>Pseudomonadati</taxon>
        <taxon>Pseudomonadota</taxon>
        <taxon>Gammaproteobacteria</taxon>
        <taxon>Candidatus Competibacteraceae</taxon>
        <taxon>Candidatus Contendibacter</taxon>
    </lineage>
</organism>
<dbReference type="GO" id="GO:0006099">
    <property type="term" value="P:tricarboxylic acid cycle"/>
    <property type="evidence" value="ECO:0007669"/>
    <property type="project" value="UniProtKB-UniRule"/>
</dbReference>
<comment type="similarity">
    <text evidence="3 11">Belongs to the 2-oxoacid dehydrogenase family.</text>
</comment>
<dbReference type="NCBIfam" id="NF004309">
    <property type="entry name" value="PRK05704.1"/>
    <property type="match status" value="1"/>
</dbReference>
<dbReference type="Pfam" id="PF02817">
    <property type="entry name" value="E3_binding"/>
    <property type="match status" value="1"/>
</dbReference>
<comment type="pathway">
    <text evidence="2 11">Amino-acid degradation; L-lysine degradation via saccharopine pathway; glutaryl-CoA from L-lysine: step 6/6.</text>
</comment>
<dbReference type="SUPFAM" id="SSF47005">
    <property type="entry name" value="Peripheral subunit-binding domain of 2-oxo acid dehydrogenase complex"/>
    <property type="match status" value="1"/>
</dbReference>
<dbReference type="EC" id="2.3.1.61" evidence="4 11"/>
<dbReference type="AlphaFoldDB" id="A0A2G6PFZ9"/>
<evidence type="ECO:0000256" key="6">
    <source>
        <dbReference type="ARBA" id="ARBA00022532"/>
    </source>
</evidence>